<evidence type="ECO:0000256" key="9">
    <source>
        <dbReference type="ARBA" id="ARBA00025157"/>
    </source>
</evidence>
<comment type="subcellular location">
    <subcellularLocation>
        <location evidence="1">Cell membrane</location>
        <topology evidence="1">Peripheral membrane protein</topology>
    </subcellularLocation>
</comment>
<keyword evidence="8" id="KW-0472">Membrane</keyword>
<keyword evidence="5" id="KW-0547">Nucleotide-binding</keyword>
<reference evidence="11 12" key="1">
    <citation type="journal article" date="2012" name="J. Bacteriol.">
        <title>Complete genome sequence of a thermophilic methanogen, Methanocella conradii HZ254, isolated from Chinese rice field soil.</title>
        <authorList>
            <person name="Lu Z."/>
            <person name="Lu Y."/>
        </authorList>
    </citation>
    <scope>NUCLEOTIDE SEQUENCE [LARGE SCALE GENOMIC DNA]</scope>
    <source>
        <strain evidence="12">DSM 24694 / JCM 17849 / CGMCC 1.5162 / HZ254</strain>
    </source>
</reference>
<name>H8I4G7_METCZ</name>
<dbReference type="GO" id="GO:0043190">
    <property type="term" value="C:ATP-binding cassette (ABC) transporter complex"/>
    <property type="evidence" value="ECO:0007669"/>
    <property type="project" value="TreeGrafter"/>
</dbReference>
<dbReference type="FunFam" id="3.40.50.300:FF:000224">
    <property type="entry name" value="Energy-coupling factor transporter ATP-binding protein EcfA"/>
    <property type="match status" value="1"/>
</dbReference>
<evidence type="ECO:0000256" key="1">
    <source>
        <dbReference type="ARBA" id="ARBA00004202"/>
    </source>
</evidence>
<dbReference type="Pfam" id="PF00005">
    <property type="entry name" value="ABC_tran"/>
    <property type="match status" value="1"/>
</dbReference>
<sequence>MLHDSVQCAERSSDDIVHVDCVTHVYPDGSVGIHNMCFRVRASEVVAVCGGNASGKSTLLEHLNGLLVPSSGKVYVMGEEVNGGGKKDIWRHVGIVFQRPDDQLFAPTVLDDVMFGPLNMGVGLQEAKRMAMEALESVGVEGVLDKVPAYLSGGQKRLVAIAGVLAMRPKVIAMDEPTSDLDPFHSGLVERVIIDLKEKRGISVVLATHDVDLAARLADRVCILKKGCIIAEGPPRDIFYDRGLMNGAGLRIPKVAEIYLEHCAFFNKKPALKPLNVKELMEAMRGNSF</sequence>
<dbReference type="Gene3D" id="3.40.50.300">
    <property type="entry name" value="P-loop containing nucleotide triphosphate hydrolases"/>
    <property type="match status" value="1"/>
</dbReference>
<evidence type="ECO:0000256" key="8">
    <source>
        <dbReference type="ARBA" id="ARBA00023136"/>
    </source>
</evidence>
<dbReference type="InterPro" id="IPR015856">
    <property type="entry name" value="ABC_transpr_CbiO/EcfA_su"/>
</dbReference>
<dbReference type="KEGG" id="mez:Mtc_1392"/>
<evidence type="ECO:0000256" key="3">
    <source>
        <dbReference type="ARBA" id="ARBA00022448"/>
    </source>
</evidence>
<dbReference type="InterPro" id="IPR027417">
    <property type="entry name" value="P-loop_NTPase"/>
</dbReference>
<comment type="similarity">
    <text evidence="2">Belongs to the ABC transporter superfamily.</text>
</comment>
<accession>H8I4G7</accession>
<dbReference type="STRING" id="1041930.Mtc_1392"/>
<dbReference type="PANTHER" id="PTHR43553:SF24">
    <property type="entry name" value="ENERGY-COUPLING FACTOR TRANSPORTER ATP-BINDING PROTEIN ECFA1"/>
    <property type="match status" value="1"/>
</dbReference>
<gene>
    <name evidence="11" type="primary">cbiO-6</name>
    <name evidence="11" type="ordered locus">Mtc_1392</name>
</gene>
<feature type="domain" description="ABC transporter" evidence="10">
    <location>
        <begin position="17"/>
        <end position="251"/>
    </location>
</feature>
<dbReference type="eggNOG" id="arCOG00202">
    <property type="taxonomic scope" value="Archaea"/>
</dbReference>
<evidence type="ECO:0000256" key="6">
    <source>
        <dbReference type="ARBA" id="ARBA00022840"/>
    </source>
</evidence>
<keyword evidence="3" id="KW-0813">Transport</keyword>
<dbReference type="RefSeq" id="WP_014405983.1">
    <property type="nucleotide sequence ID" value="NC_017034.1"/>
</dbReference>
<evidence type="ECO:0000259" key="10">
    <source>
        <dbReference type="PROSITE" id="PS50893"/>
    </source>
</evidence>
<dbReference type="PROSITE" id="PS50893">
    <property type="entry name" value="ABC_TRANSPORTER_2"/>
    <property type="match status" value="1"/>
</dbReference>
<evidence type="ECO:0000256" key="7">
    <source>
        <dbReference type="ARBA" id="ARBA00022967"/>
    </source>
</evidence>
<dbReference type="HOGENOM" id="CLU_000604_1_22_2"/>
<dbReference type="SMART" id="SM00382">
    <property type="entry name" value="AAA"/>
    <property type="match status" value="1"/>
</dbReference>
<dbReference type="CDD" id="cd03225">
    <property type="entry name" value="ABC_cobalt_CbiO_domain1"/>
    <property type="match status" value="1"/>
</dbReference>
<dbReference type="GO" id="GO:0016887">
    <property type="term" value="F:ATP hydrolysis activity"/>
    <property type="evidence" value="ECO:0007669"/>
    <property type="project" value="InterPro"/>
</dbReference>
<dbReference type="SUPFAM" id="SSF52540">
    <property type="entry name" value="P-loop containing nucleoside triphosphate hydrolases"/>
    <property type="match status" value="1"/>
</dbReference>
<evidence type="ECO:0000313" key="12">
    <source>
        <dbReference type="Proteomes" id="UP000005233"/>
    </source>
</evidence>
<dbReference type="Proteomes" id="UP000005233">
    <property type="component" value="Chromosome"/>
</dbReference>
<dbReference type="OrthoDB" id="18209at2157"/>
<keyword evidence="12" id="KW-1185">Reference proteome</keyword>
<protein>
    <submittedName>
        <fullName evidence="11">ABC-type cobalt transport system, ATPase component</fullName>
    </submittedName>
</protein>
<evidence type="ECO:0000256" key="2">
    <source>
        <dbReference type="ARBA" id="ARBA00005417"/>
    </source>
</evidence>
<dbReference type="PANTHER" id="PTHR43553">
    <property type="entry name" value="HEAVY METAL TRANSPORTER"/>
    <property type="match status" value="1"/>
</dbReference>
<dbReference type="InterPro" id="IPR017871">
    <property type="entry name" value="ABC_transporter-like_CS"/>
</dbReference>
<organism evidence="11 12">
    <name type="scientific">Methanocella conradii (strain DSM 24694 / JCM 17849 / CGMCC 1.5162 / HZ254)</name>
    <dbReference type="NCBI Taxonomy" id="1041930"/>
    <lineage>
        <taxon>Archaea</taxon>
        <taxon>Methanobacteriati</taxon>
        <taxon>Methanobacteriota</taxon>
        <taxon>Stenosarchaea group</taxon>
        <taxon>Methanomicrobia</taxon>
        <taxon>Methanocellales</taxon>
        <taxon>Methanocellaceae</taxon>
        <taxon>Methanocella</taxon>
    </lineage>
</organism>
<dbReference type="GO" id="GO:0042626">
    <property type="term" value="F:ATPase-coupled transmembrane transporter activity"/>
    <property type="evidence" value="ECO:0007669"/>
    <property type="project" value="TreeGrafter"/>
</dbReference>
<dbReference type="AlphaFoldDB" id="H8I4G7"/>
<dbReference type="EMBL" id="CP003243">
    <property type="protein sequence ID" value="AFD00146.1"/>
    <property type="molecule type" value="Genomic_DNA"/>
</dbReference>
<dbReference type="InterPro" id="IPR003439">
    <property type="entry name" value="ABC_transporter-like_ATP-bd"/>
</dbReference>
<dbReference type="InterPro" id="IPR003593">
    <property type="entry name" value="AAA+_ATPase"/>
</dbReference>
<dbReference type="PROSITE" id="PS00211">
    <property type="entry name" value="ABC_TRANSPORTER_1"/>
    <property type="match status" value="1"/>
</dbReference>
<evidence type="ECO:0000313" key="11">
    <source>
        <dbReference type="EMBL" id="AFD00146.1"/>
    </source>
</evidence>
<dbReference type="GO" id="GO:0005524">
    <property type="term" value="F:ATP binding"/>
    <property type="evidence" value="ECO:0007669"/>
    <property type="project" value="UniProtKB-KW"/>
</dbReference>
<dbReference type="GeneID" id="11971522"/>
<keyword evidence="6" id="KW-0067">ATP-binding</keyword>
<proteinExistence type="inferred from homology"/>
<dbReference type="InterPro" id="IPR050095">
    <property type="entry name" value="ECF_ABC_transporter_ATP-bd"/>
</dbReference>
<keyword evidence="4" id="KW-1003">Cell membrane</keyword>
<evidence type="ECO:0000256" key="4">
    <source>
        <dbReference type="ARBA" id="ARBA00022475"/>
    </source>
</evidence>
<evidence type="ECO:0000256" key="5">
    <source>
        <dbReference type="ARBA" id="ARBA00022741"/>
    </source>
</evidence>
<keyword evidence="7" id="KW-1278">Translocase</keyword>
<comment type="function">
    <text evidence="9">Probably part of an ABC transporter complex. Responsible for energy coupling to the transport system.</text>
</comment>